<accession>A0ABU7Z621</accession>
<dbReference type="InterPro" id="IPR016047">
    <property type="entry name" value="M23ase_b-sheet_dom"/>
</dbReference>
<dbReference type="InterPro" id="IPR050570">
    <property type="entry name" value="Cell_wall_metabolism_enzyme"/>
</dbReference>
<dbReference type="PANTHER" id="PTHR21666:SF289">
    <property type="entry name" value="L-ALA--D-GLU ENDOPEPTIDASE"/>
    <property type="match status" value="1"/>
</dbReference>
<sequence>MTPDPHPDRRPRRPGRRPRRPVRRPRRSRLRAALPAAVLTGAAVVLTTGPAAPAPPPRAVVVAAERPVAAQPPAARERPGAPDGWRLPLPGPVRAVVDLPAEPWRPGHRGVDLPAAAGSTVRAPRAGTVTFAGQVGGKPVVVVAHGALRSTFEPAVALVEVGGTVRTGRPVAVVAPAGTGHCAPGRCLHWGVRRGDRYLDPLVLVGRAVPVVLLPHG</sequence>
<keyword evidence="4" id="KW-0378">Hydrolase</keyword>
<evidence type="ECO:0000313" key="4">
    <source>
        <dbReference type="EMBL" id="MEG3614937.1"/>
    </source>
</evidence>
<evidence type="ECO:0000256" key="1">
    <source>
        <dbReference type="ARBA" id="ARBA00022729"/>
    </source>
</evidence>
<dbReference type="EC" id="3.4.-.-" evidence="4"/>
<organism evidence="4 5">
    <name type="scientific">Isoptericola haloaureus</name>
    <dbReference type="NCBI Taxonomy" id="1542902"/>
    <lineage>
        <taxon>Bacteria</taxon>
        <taxon>Bacillati</taxon>
        <taxon>Actinomycetota</taxon>
        <taxon>Actinomycetes</taxon>
        <taxon>Micrococcales</taxon>
        <taxon>Promicromonosporaceae</taxon>
        <taxon>Isoptericola</taxon>
    </lineage>
</organism>
<evidence type="ECO:0000259" key="3">
    <source>
        <dbReference type="Pfam" id="PF01551"/>
    </source>
</evidence>
<dbReference type="EMBL" id="JBAGLP010000116">
    <property type="protein sequence ID" value="MEG3614937.1"/>
    <property type="molecule type" value="Genomic_DNA"/>
</dbReference>
<dbReference type="CDD" id="cd12797">
    <property type="entry name" value="M23_peptidase"/>
    <property type="match status" value="1"/>
</dbReference>
<dbReference type="RefSeq" id="WP_332901644.1">
    <property type="nucleotide sequence ID" value="NZ_JBAGLP010000116.1"/>
</dbReference>
<evidence type="ECO:0000313" key="5">
    <source>
        <dbReference type="Proteomes" id="UP001310387"/>
    </source>
</evidence>
<name>A0ABU7Z621_9MICO</name>
<feature type="region of interest" description="Disordered" evidence="2">
    <location>
        <begin position="1"/>
        <end position="34"/>
    </location>
</feature>
<proteinExistence type="predicted"/>
<feature type="domain" description="M23ase beta-sheet core" evidence="3">
    <location>
        <begin position="107"/>
        <end position="201"/>
    </location>
</feature>
<dbReference type="Pfam" id="PF01551">
    <property type="entry name" value="Peptidase_M23"/>
    <property type="match status" value="1"/>
</dbReference>
<gene>
    <name evidence="4" type="ORF">V5O49_07350</name>
</gene>
<dbReference type="InterPro" id="IPR011055">
    <property type="entry name" value="Dup_hybrid_motif"/>
</dbReference>
<dbReference type="Proteomes" id="UP001310387">
    <property type="component" value="Unassembled WGS sequence"/>
</dbReference>
<evidence type="ECO:0000256" key="2">
    <source>
        <dbReference type="SAM" id="MobiDB-lite"/>
    </source>
</evidence>
<dbReference type="SUPFAM" id="SSF51261">
    <property type="entry name" value="Duplicated hybrid motif"/>
    <property type="match status" value="1"/>
</dbReference>
<reference evidence="4" key="1">
    <citation type="journal article" date="2024" name="Antonie Van Leeuwenhoek">
        <title>Isoptericola haloaureus sp. nov., a dimorphic actinobacterium isolated from mangrove sediments of southeast India, implicating biosaline agricultural significance through nitrogen fixation and salt tolerance genes.</title>
        <authorList>
            <person name="Prathaban M."/>
            <person name="Prathiviraj R."/>
            <person name="Ravichandran M."/>
            <person name="Natarajan S.D."/>
            <person name="Sobanaa M."/>
            <person name="Hari Krishna Kumar S."/>
            <person name="Chandrasekar V."/>
            <person name="Selvin J."/>
        </authorList>
    </citation>
    <scope>NUCLEOTIDE SEQUENCE</scope>
    <source>
        <strain evidence="4">MP1014</strain>
    </source>
</reference>
<comment type="caution">
    <text evidence="4">The sequence shown here is derived from an EMBL/GenBank/DDBJ whole genome shotgun (WGS) entry which is preliminary data.</text>
</comment>
<keyword evidence="1" id="KW-0732">Signal</keyword>
<dbReference type="Gene3D" id="2.70.70.10">
    <property type="entry name" value="Glucose Permease (Domain IIA)"/>
    <property type="match status" value="1"/>
</dbReference>
<keyword evidence="5" id="KW-1185">Reference proteome</keyword>
<dbReference type="GO" id="GO:0016787">
    <property type="term" value="F:hydrolase activity"/>
    <property type="evidence" value="ECO:0007669"/>
    <property type="project" value="UniProtKB-KW"/>
</dbReference>
<protein>
    <submittedName>
        <fullName evidence="4">M23 family metallopeptidase</fullName>
        <ecNumber evidence="4">3.4.-.-</ecNumber>
    </submittedName>
</protein>
<feature type="compositionally biased region" description="Basic residues" evidence="2">
    <location>
        <begin position="9"/>
        <end position="30"/>
    </location>
</feature>
<dbReference type="PANTHER" id="PTHR21666">
    <property type="entry name" value="PEPTIDASE-RELATED"/>
    <property type="match status" value="1"/>
</dbReference>
<reference evidence="4" key="2">
    <citation type="submission" date="2024-02" db="EMBL/GenBank/DDBJ databases">
        <authorList>
            <person name="Prathaban M."/>
            <person name="Mythili R."/>
            <person name="Sharmila Devi N."/>
            <person name="Sobanaa M."/>
            <person name="Prathiviraj R."/>
            <person name="Selvin J."/>
        </authorList>
    </citation>
    <scope>NUCLEOTIDE SEQUENCE</scope>
    <source>
        <strain evidence="4">MP1014</strain>
    </source>
</reference>